<dbReference type="InterPro" id="IPR001296">
    <property type="entry name" value="Glyco_trans_1"/>
</dbReference>
<dbReference type="GO" id="GO:0016787">
    <property type="term" value="F:hydrolase activity"/>
    <property type="evidence" value="ECO:0007669"/>
    <property type="project" value="UniProtKB-KW"/>
</dbReference>
<dbReference type="GO" id="GO:0016757">
    <property type="term" value="F:glycosyltransferase activity"/>
    <property type="evidence" value="ECO:0007669"/>
    <property type="project" value="InterPro"/>
</dbReference>
<dbReference type="PANTHER" id="PTHR46401">
    <property type="entry name" value="GLYCOSYLTRANSFERASE WBBK-RELATED"/>
    <property type="match status" value="1"/>
</dbReference>
<dbReference type="EMBL" id="LACH01000108">
    <property type="protein sequence ID" value="KJZ56963.1"/>
    <property type="molecule type" value="Genomic_DNA"/>
</dbReference>
<comment type="caution">
    <text evidence="4">The sequence shown here is derived from an EMBL/GenBank/DDBJ whole genome shotgun (WGS) entry which is preliminary data.</text>
</comment>
<feature type="transmembrane region" description="Helical" evidence="2">
    <location>
        <begin position="61"/>
        <end position="84"/>
    </location>
</feature>
<keyword evidence="2" id="KW-0812">Transmembrane</keyword>
<dbReference type="Pfam" id="PF00534">
    <property type="entry name" value="Glycos_transf_1"/>
    <property type="match status" value="1"/>
</dbReference>
<evidence type="ECO:0000256" key="1">
    <source>
        <dbReference type="ARBA" id="ARBA00022679"/>
    </source>
</evidence>
<dbReference type="PATRIC" id="fig|294.133.peg.290"/>
<keyword evidence="2" id="KW-1133">Transmembrane helix</keyword>
<name>A0A0F4UJN2_PSEFL</name>
<dbReference type="OrthoDB" id="9801609at2"/>
<evidence type="ECO:0000256" key="2">
    <source>
        <dbReference type="SAM" id="Phobius"/>
    </source>
</evidence>
<protein>
    <submittedName>
        <fullName evidence="4">Glycoside hydrolase</fullName>
    </submittedName>
</protein>
<dbReference type="SUPFAM" id="SSF53756">
    <property type="entry name" value="UDP-Glycosyltransferase/glycogen phosphorylase"/>
    <property type="match status" value="1"/>
</dbReference>
<reference evidence="4 5" key="1">
    <citation type="submission" date="2015-03" db="EMBL/GenBank/DDBJ databases">
        <title>Comparative genomics of Pseudomonas insights into diversity of traits involved in vanlence and defense.</title>
        <authorList>
            <person name="Qin Y."/>
        </authorList>
    </citation>
    <scope>NUCLEOTIDE SEQUENCE [LARGE SCALE GENOMIC DNA]</scope>
    <source>
        <strain evidence="4 5">H24</strain>
    </source>
</reference>
<dbReference type="PANTHER" id="PTHR46401:SF2">
    <property type="entry name" value="GLYCOSYLTRANSFERASE WBBK-RELATED"/>
    <property type="match status" value="1"/>
</dbReference>
<dbReference type="GO" id="GO:0009103">
    <property type="term" value="P:lipopolysaccharide biosynthetic process"/>
    <property type="evidence" value="ECO:0007669"/>
    <property type="project" value="TreeGrafter"/>
</dbReference>
<keyword evidence="1" id="KW-0808">Transferase</keyword>
<organism evidence="4 5">
    <name type="scientific">Pseudomonas fluorescens</name>
    <dbReference type="NCBI Taxonomy" id="294"/>
    <lineage>
        <taxon>Bacteria</taxon>
        <taxon>Pseudomonadati</taxon>
        <taxon>Pseudomonadota</taxon>
        <taxon>Gammaproteobacteria</taxon>
        <taxon>Pseudomonadales</taxon>
        <taxon>Pseudomonadaceae</taxon>
        <taxon>Pseudomonas</taxon>
    </lineage>
</organism>
<evidence type="ECO:0000313" key="4">
    <source>
        <dbReference type="EMBL" id="KJZ56963.1"/>
    </source>
</evidence>
<dbReference type="Proteomes" id="UP000033400">
    <property type="component" value="Unassembled WGS sequence"/>
</dbReference>
<evidence type="ECO:0000313" key="5">
    <source>
        <dbReference type="Proteomes" id="UP000033400"/>
    </source>
</evidence>
<dbReference type="AlphaFoldDB" id="A0A0F4UJN2"/>
<keyword evidence="2" id="KW-0472">Membrane</keyword>
<accession>A0A0F4UJN2</accession>
<keyword evidence="4" id="KW-0378">Hydrolase</keyword>
<feature type="domain" description="Glycosyl transferase family 1" evidence="3">
    <location>
        <begin position="278"/>
        <end position="437"/>
    </location>
</feature>
<sequence>MVLRVYEAYMARKKRKRKPGLLKRLSNGASAIKRVAIDHVEQQLVTTNSYSGLALLLVEGLFLAGLALLISPVIILALIVLFFIKLKFVFKRVSRPFRRLLSRARGAVGEPKNDAFIFRLYKRMERIESERMLHLIDNLADVKAWYSPTAFWPAFNKIDRPRLMCVPDVVLSDFPVGFSSVGGERFLQTFEDVRRSIQTGQYYVTYSSAIKWDTLVEQYSIRASNVSVIHHAPNMLNQWVTTRGFADLEATSLHYAQTLLGSAMPKSSNKNYTVGFANTSFKFIFYASQFRPNKNLLMLLRAYEFLLRKKYISHKLILTGDPERYPAVQKFIAEHNLENDVLCLHGLTVQQLAACYKLADLAVNPSLSEGGCPFTFTEALSVDTPVVMARIAVTEEILNQPELQDTTFFDPFEWEDIARRIEWALAHREELLTLQKKIYQSLIQRTWTDVVNEHITVLEAISVGGGIPLEAQL</sequence>
<dbReference type="Gene3D" id="3.40.50.2000">
    <property type="entry name" value="Glycogen Phosphorylase B"/>
    <property type="match status" value="1"/>
</dbReference>
<evidence type="ECO:0000259" key="3">
    <source>
        <dbReference type="Pfam" id="PF00534"/>
    </source>
</evidence>
<gene>
    <name evidence="4" type="ORF">VD17_30595</name>
</gene>
<proteinExistence type="predicted"/>